<keyword evidence="3" id="KW-0804">Transcription</keyword>
<dbReference type="PANTHER" id="PTHR46796:SF12">
    <property type="entry name" value="HTH-TYPE DNA-BINDING TRANSCRIPTIONAL ACTIVATOR EUTR"/>
    <property type="match status" value="1"/>
</dbReference>
<dbReference type="SMART" id="SM00342">
    <property type="entry name" value="HTH_ARAC"/>
    <property type="match status" value="1"/>
</dbReference>
<proteinExistence type="predicted"/>
<comment type="caution">
    <text evidence="5">The sequence shown here is derived from an EMBL/GenBank/DDBJ whole genome shotgun (WGS) entry which is preliminary data.</text>
</comment>
<dbReference type="EMBL" id="WLZY01000001">
    <property type="protein sequence ID" value="NDL56651.1"/>
    <property type="molecule type" value="Genomic_DNA"/>
</dbReference>
<protein>
    <submittedName>
        <fullName evidence="5">Helix-turn-helix domain-containing protein</fullName>
    </submittedName>
</protein>
<organism evidence="5 6">
    <name type="scientific">Phytoactinopolyspora mesophila</name>
    <dbReference type="NCBI Taxonomy" id="2650750"/>
    <lineage>
        <taxon>Bacteria</taxon>
        <taxon>Bacillati</taxon>
        <taxon>Actinomycetota</taxon>
        <taxon>Actinomycetes</taxon>
        <taxon>Jiangellales</taxon>
        <taxon>Jiangellaceae</taxon>
        <taxon>Phytoactinopolyspora</taxon>
    </lineage>
</organism>
<dbReference type="Pfam" id="PF14525">
    <property type="entry name" value="AraC_binding_2"/>
    <property type="match status" value="1"/>
</dbReference>
<dbReference type="InterPro" id="IPR050204">
    <property type="entry name" value="AraC_XylS_family_regulators"/>
</dbReference>
<dbReference type="GO" id="GO:0043565">
    <property type="term" value="F:sequence-specific DNA binding"/>
    <property type="evidence" value="ECO:0007669"/>
    <property type="project" value="InterPro"/>
</dbReference>
<dbReference type="InterPro" id="IPR035418">
    <property type="entry name" value="AraC-bd_2"/>
</dbReference>
<dbReference type="SUPFAM" id="SSF46689">
    <property type="entry name" value="Homeodomain-like"/>
    <property type="match status" value="1"/>
</dbReference>
<name>A0A7K3M030_9ACTN</name>
<dbReference type="Gene3D" id="1.10.10.60">
    <property type="entry name" value="Homeodomain-like"/>
    <property type="match status" value="1"/>
</dbReference>
<dbReference type="PANTHER" id="PTHR46796">
    <property type="entry name" value="HTH-TYPE TRANSCRIPTIONAL ACTIVATOR RHAS-RELATED"/>
    <property type="match status" value="1"/>
</dbReference>
<gene>
    <name evidence="5" type="ORF">F7O44_06155</name>
</gene>
<dbReference type="AlphaFoldDB" id="A0A7K3M030"/>
<keyword evidence="6" id="KW-1185">Reference proteome</keyword>
<keyword evidence="2" id="KW-0238">DNA-binding</keyword>
<dbReference type="Pfam" id="PF12833">
    <property type="entry name" value="HTH_18"/>
    <property type="match status" value="1"/>
</dbReference>
<keyword evidence="1" id="KW-0805">Transcription regulation</keyword>
<dbReference type="InterPro" id="IPR018060">
    <property type="entry name" value="HTH_AraC"/>
</dbReference>
<dbReference type="GO" id="GO:0003700">
    <property type="term" value="F:DNA-binding transcription factor activity"/>
    <property type="evidence" value="ECO:0007669"/>
    <property type="project" value="InterPro"/>
</dbReference>
<dbReference type="Proteomes" id="UP000460435">
    <property type="component" value="Unassembled WGS sequence"/>
</dbReference>
<evidence type="ECO:0000313" key="5">
    <source>
        <dbReference type="EMBL" id="NDL56651.1"/>
    </source>
</evidence>
<dbReference type="PROSITE" id="PS01124">
    <property type="entry name" value="HTH_ARAC_FAMILY_2"/>
    <property type="match status" value="1"/>
</dbReference>
<evidence type="ECO:0000256" key="1">
    <source>
        <dbReference type="ARBA" id="ARBA00023015"/>
    </source>
</evidence>
<evidence type="ECO:0000256" key="3">
    <source>
        <dbReference type="ARBA" id="ARBA00023163"/>
    </source>
</evidence>
<evidence type="ECO:0000313" key="6">
    <source>
        <dbReference type="Proteomes" id="UP000460435"/>
    </source>
</evidence>
<dbReference type="InterPro" id="IPR009057">
    <property type="entry name" value="Homeodomain-like_sf"/>
</dbReference>
<evidence type="ECO:0000256" key="2">
    <source>
        <dbReference type="ARBA" id="ARBA00023125"/>
    </source>
</evidence>
<feature type="domain" description="HTH araC/xylS-type" evidence="4">
    <location>
        <begin position="272"/>
        <end position="373"/>
    </location>
</feature>
<sequence length="379" mass="43438">MMIGKKFKTYVPFCWTCSTEEVAVSNDEHVDPLPLGSRESRRPMGVDNIRKALFRALQWDVSVLRGRGSAALKAQVNWHHLRGTAQSQGLVVSCVEFSRAAKLKFQVVNDEYAVLTSLSGTADLFIGGEYVYLELGRAVVITQADRVSMELGKRLQLSVLRATRVAFEEMLADLTGEPVLEPLRFERVLNLGQGHAQSWWRMWELLHRELDTPGTLINIPRREQQYEAALLEMLLSVHAHNYDRRMTQLDDGAGQYLDTAYGWPPDYPRYLRRALNIIRDHPTWDYTSKSLAAHAGIGERMLEKSFREHLGASPMAHLRNVRLDLARERLLQASHDIVSIRNLTAQMGFHNYGNFTKRYQERFGERPSETLCRARSSRR</sequence>
<evidence type="ECO:0000259" key="4">
    <source>
        <dbReference type="PROSITE" id="PS01124"/>
    </source>
</evidence>
<reference evidence="5 6" key="1">
    <citation type="submission" date="2019-11" db="EMBL/GenBank/DDBJ databases">
        <authorList>
            <person name="Li X.-J."/>
            <person name="Feng X.-M."/>
        </authorList>
    </citation>
    <scope>NUCLEOTIDE SEQUENCE [LARGE SCALE GENOMIC DNA]</scope>
    <source>
        <strain evidence="5 6">XMNu-373</strain>
    </source>
</reference>
<accession>A0A7K3M030</accession>